<dbReference type="InterPro" id="IPR023485">
    <property type="entry name" value="Ptyr_pPase"/>
</dbReference>
<protein>
    <submittedName>
        <fullName evidence="3">Arsenate reductase</fullName>
    </submittedName>
</protein>
<dbReference type="PANTHER" id="PTHR43428">
    <property type="entry name" value="ARSENATE REDUCTASE"/>
    <property type="match status" value="1"/>
</dbReference>
<dbReference type="EMBL" id="DF976999">
    <property type="protein sequence ID" value="GAQ24281.1"/>
    <property type="molecule type" value="Genomic_DNA"/>
</dbReference>
<dbReference type="Pfam" id="PF01451">
    <property type="entry name" value="LMWPc"/>
    <property type="match status" value="1"/>
</dbReference>
<dbReference type="GO" id="GO:0046685">
    <property type="term" value="P:response to arsenic-containing substance"/>
    <property type="evidence" value="ECO:0007669"/>
    <property type="project" value="UniProtKB-KW"/>
</dbReference>
<organism evidence="3">
    <name type="scientific">Tepidanaerobacter syntrophicus</name>
    <dbReference type="NCBI Taxonomy" id="224999"/>
    <lineage>
        <taxon>Bacteria</taxon>
        <taxon>Bacillati</taxon>
        <taxon>Bacillota</taxon>
        <taxon>Clostridia</taxon>
        <taxon>Thermosediminibacterales</taxon>
        <taxon>Tepidanaerobacteraceae</taxon>
        <taxon>Tepidanaerobacter</taxon>
    </lineage>
</organism>
<dbReference type="CDD" id="cd16345">
    <property type="entry name" value="LMWP_ArsC"/>
    <property type="match status" value="1"/>
</dbReference>
<evidence type="ECO:0000313" key="4">
    <source>
        <dbReference type="Proteomes" id="UP000062160"/>
    </source>
</evidence>
<keyword evidence="1" id="KW-0059">Arsenical resistance</keyword>
<dbReference type="SUPFAM" id="SSF52788">
    <property type="entry name" value="Phosphotyrosine protein phosphatases I"/>
    <property type="match status" value="1"/>
</dbReference>
<sequence>MNKPKVAFICIHNSCRSQIAEALGKLLAADVFESFSAGTQLKDRINPDAVRLMKELYGIDMEKTQRPKLLKELPPDIDVVVTMGCDVECPYLPSKRREDWGLDDPTGKPDDEFIAIIKKIESKIQSLKAELSAS</sequence>
<gene>
    <name evidence="3" type="ORF">TSYNT_5107</name>
</gene>
<name>A0A0U9HBY7_9FIRM</name>
<proteinExistence type="predicted"/>
<dbReference type="AlphaFoldDB" id="A0A0U9HBY7"/>
<feature type="domain" description="Phosphotyrosine protein phosphatase I" evidence="2">
    <location>
        <begin position="4"/>
        <end position="130"/>
    </location>
</feature>
<evidence type="ECO:0000313" key="3">
    <source>
        <dbReference type="EMBL" id="GAQ24281.1"/>
    </source>
</evidence>
<dbReference type="STRING" id="224999.GCA_001485475_00263"/>
<dbReference type="InterPro" id="IPR036196">
    <property type="entry name" value="Ptyr_pPase_sf"/>
</dbReference>
<dbReference type="PANTHER" id="PTHR43428:SF1">
    <property type="entry name" value="ARSENATE REDUCTASE"/>
    <property type="match status" value="1"/>
</dbReference>
<accession>A0A0U9HBY7</accession>
<keyword evidence="4" id="KW-1185">Reference proteome</keyword>
<dbReference type="Proteomes" id="UP000062160">
    <property type="component" value="Unassembled WGS sequence"/>
</dbReference>
<dbReference type="Gene3D" id="3.40.50.2300">
    <property type="match status" value="1"/>
</dbReference>
<reference evidence="3" key="1">
    <citation type="journal article" date="2016" name="Genome Announc.">
        <title>Draft Genome Sequence of the Syntrophic Lactate-Degrading Bacterium Tepidanaerobacter syntrophicus JLT.</title>
        <authorList>
            <person name="Matsuura N."/>
            <person name="Ohashi A."/>
            <person name="Tourlousse D.M."/>
            <person name="Sekiguchi Y."/>
        </authorList>
    </citation>
    <scope>NUCLEOTIDE SEQUENCE [LARGE SCALE GENOMIC DNA]</scope>
    <source>
        <strain evidence="3">JL</strain>
    </source>
</reference>
<dbReference type="RefSeq" id="WP_238142616.1">
    <property type="nucleotide sequence ID" value="NZ_DF976999.1"/>
</dbReference>
<dbReference type="SMART" id="SM00226">
    <property type="entry name" value="LMWPc"/>
    <property type="match status" value="1"/>
</dbReference>
<evidence type="ECO:0000259" key="2">
    <source>
        <dbReference type="SMART" id="SM00226"/>
    </source>
</evidence>
<evidence type="ECO:0000256" key="1">
    <source>
        <dbReference type="ARBA" id="ARBA00022849"/>
    </source>
</evidence>